<accession>A0A1I5ED46</accession>
<dbReference type="EMBL" id="FOVI01000020">
    <property type="protein sequence ID" value="SFO09310.1"/>
    <property type="molecule type" value="Genomic_DNA"/>
</dbReference>
<dbReference type="PROSITE" id="PS51257">
    <property type="entry name" value="PROKAR_LIPOPROTEIN"/>
    <property type="match status" value="1"/>
</dbReference>
<dbReference type="OrthoDB" id="883394at2"/>
<dbReference type="RefSeq" id="WP_091524984.1">
    <property type="nucleotide sequence ID" value="NZ_FOVI01000020.1"/>
</dbReference>
<proteinExistence type="predicted"/>
<evidence type="ECO:0000313" key="2">
    <source>
        <dbReference type="Proteomes" id="UP000199036"/>
    </source>
</evidence>
<protein>
    <recommendedName>
        <fullName evidence="3">DUF4440 domain-containing protein</fullName>
    </recommendedName>
</protein>
<reference evidence="2" key="1">
    <citation type="submission" date="2016-10" db="EMBL/GenBank/DDBJ databases">
        <authorList>
            <person name="Varghese N."/>
            <person name="Submissions S."/>
        </authorList>
    </citation>
    <scope>NUCLEOTIDE SEQUENCE [LARGE SCALE GENOMIC DNA]</scope>
    <source>
        <strain evidence="2">DS-12</strain>
    </source>
</reference>
<dbReference type="Proteomes" id="UP000199036">
    <property type="component" value="Unassembled WGS sequence"/>
</dbReference>
<sequence>MKRLLILAILSLSFSCNNLNVQRKNTERDKVEGEKVLNTYFDNLASNKREDNLKLFSEVFFEKTPKDTFLKQDSIVGLKLGKIIERNLLKWETNIIEGRRAISEYVFIYDVKREKYNTKETFYLIKEPTDSIRIHTYQVESEGLLAE</sequence>
<dbReference type="AlphaFoldDB" id="A0A1I5ED46"/>
<evidence type="ECO:0000313" key="1">
    <source>
        <dbReference type="EMBL" id="SFO09310.1"/>
    </source>
</evidence>
<dbReference type="STRING" id="913024.SAMN05421741_1202"/>
<organism evidence="1 2">
    <name type="scientific">Paenimyroides ummariense</name>
    <dbReference type="NCBI Taxonomy" id="913024"/>
    <lineage>
        <taxon>Bacteria</taxon>
        <taxon>Pseudomonadati</taxon>
        <taxon>Bacteroidota</taxon>
        <taxon>Flavobacteriia</taxon>
        <taxon>Flavobacteriales</taxon>
        <taxon>Flavobacteriaceae</taxon>
        <taxon>Paenimyroides</taxon>
    </lineage>
</organism>
<evidence type="ECO:0008006" key="3">
    <source>
        <dbReference type="Google" id="ProtNLM"/>
    </source>
</evidence>
<name>A0A1I5ED46_9FLAO</name>
<gene>
    <name evidence="1" type="ORF">SAMN05421741_1202</name>
</gene>
<keyword evidence="2" id="KW-1185">Reference proteome</keyword>